<keyword evidence="5" id="KW-1185">Reference proteome</keyword>
<keyword evidence="1" id="KW-0694">RNA-binding</keyword>
<dbReference type="FunCoup" id="S8ECB1">
    <property type="interactions" value="8"/>
</dbReference>
<proteinExistence type="inferred from homology"/>
<feature type="domain" description="RDRP core" evidence="3">
    <location>
        <begin position="406"/>
        <end position="1003"/>
    </location>
</feature>
<organism evidence="4 5">
    <name type="scientific">Fomitopsis schrenkii</name>
    <name type="common">Brown rot fungus</name>
    <dbReference type="NCBI Taxonomy" id="2126942"/>
    <lineage>
        <taxon>Eukaryota</taxon>
        <taxon>Fungi</taxon>
        <taxon>Dikarya</taxon>
        <taxon>Basidiomycota</taxon>
        <taxon>Agaricomycotina</taxon>
        <taxon>Agaricomycetes</taxon>
        <taxon>Polyporales</taxon>
        <taxon>Fomitopsis</taxon>
    </lineage>
</organism>
<dbReference type="GO" id="GO:0003723">
    <property type="term" value="F:RNA binding"/>
    <property type="evidence" value="ECO:0007669"/>
    <property type="project" value="UniProtKB-KW"/>
</dbReference>
<evidence type="ECO:0000313" key="5">
    <source>
        <dbReference type="Proteomes" id="UP000015241"/>
    </source>
</evidence>
<dbReference type="Pfam" id="PF05183">
    <property type="entry name" value="RdRP"/>
    <property type="match status" value="1"/>
</dbReference>
<feature type="region of interest" description="Disordered" evidence="2">
    <location>
        <begin position="1006"/>
        <end position="1025"/>
    </location>
</feature>
<evidence type="ECO:0000313" key="4">
    <source>
        <dbReference type="EMBL" id="EPT02223.1"/>
    </source>
</evidence>
<dbReference type="STRING" id="743788.S8ECB1"/>
<evidence type="ECO:0000256" key="2">
    <source>
        <dbReference type="SAM" id="MobiDB-lite"/>
    </source>
</evidence>
<keyword evidence="1" id="KW-0808">Transferase</keyword>
<dbReference type="eggNOG" id="KOG0988">
    <property type="taxonomic scope" value="Eukaryota"/>
</dbReference>
<keyword evidence="1" id="KW-0548">Nucleotidyltransferase</keyword>
<dbReference type="InterPro" id="IPR007855">
    <property type="entry name" value="RDRP"/>
</dbReference>
<dbReference type="HOGENOM" id="CLU_001366_2_1_1"/>
<dbReference type="PANTHER" id="PTHR23079">
    <property type="entry name" value="RNA-DEPENDENT RNA POLYMERASE"/>
    <property type="match status" value="1"/>
</dbReference>
<dbReference type="InParanoid" id="S8ECB1"/>
<sequence>MEVFIRGIPFSMEQSKLKELLASTLHSAAYTHHTPQSLNFDIRVHRKRSKDGQRSGIMTVPTEEVGEQFLRDYGGGSPGEHGIFGSITFERGQKAPNPRILDAIRGSQYAPSMATSQPRLTNDTVLVTRLQFGWVCSDEEFSVEWEKTFSAAGPATLTYSEERREFRMTQMDENQARIVAIRVAQVYWAAASPDQAGEPSIFFYLNYLPSFESRQMTTGHRKKLYRKLRLRRPSFGDDSHLPVAPYTSIAIRMVCRSVDDVMIYGRLCRKAHLPIDSSPPPVDNRELFSSSIRDAYQQWTRSLDFAVAFQIEGILRKWLLNMREAVEILRPAVDKIISLNGSGYAGELLADLKIRLEARYWYGDRIEVSATSIERLLSSCRQQVYKNLTRTSVPHSDDFLCKHLRITPSTIFLDGPFPERSNRVVRRYWDNRENFIRVHFTDESGLAYRFDPEINIESLVDRRVKRFLDDGVNIVGEHFEFLGYSQSALKSHTVWFVAPFETSDGQAMDAATIISGLGNFENNPYDPKLINCPARYAARISQAFTTTDSSITVAVEDMEIVPDMMDSTGTYSFTDGNGTMSLQVARDIAADQRLKGRVRRAWRMHGGAIPRILQVRIAGSKGMLHVDHRLDGRKIRLPKSMVKFDAPSSNRIEIAQLFEEPSPFYLNRPMIVLLEGLGVSGHVFQSLQDNETRAAGTLMETLKNSGWLLDRYSLGDSFKLPFVIRKLCECGVSITSLNGDGFWSRMMSSAQNHILRELKYHARIPVSGGWTLVGIADVHGQLDEGEIYACVRTPDGHDTYFEGPTLITRSPVIHPGDIQVVHAIGRPPEGSDLAKGQLKNCVIFSTRGERPLPSYLGGGDLDGDMYNITNVPRELLPTMSEEPASYAPAQRNVLARPSTMRDVSKFVAEFILSENVGVIADAWLKLADTAGIFDDDCLRLAELNSAAVDYPKTGRPVPMSEVREVVDPRIRQEPDWYIPEATNGPKRKVYQSQKALGQLFRSIDLPDQEDNSMKPSHSDSPEIDEDGGITYDEVLADIRAQPIHHSRLLNLVADLIRQYLPNDSLDEQMVEQMWNLFVVYARRLKGISAKHVISTSRSSLLSEEELVIGTISAKCAQARRREDLITRLREQTAMLVDSVCFEMSGGGVSTPTRFKRAWTAYRVSCTLAEWFGGRSFGWIALGEIFDAVSKMRGDQDQTH</sequence>
<gene>
    <name evidence="4" type="ORF">FOMPIDRAFT_1118497</name>
</gene>
<dbReference type="AlphaFoldDB" id="S8ECB1"/>
<evidence type="ECO:0000256" key="1">
    <source>
        <dbReference type="RuleBase" id="RU363098"/>
    </source>
</evidence>
<dbReference type="Proteomes" id="UP000015241">
    <property type="component" value="Unassembled WGS sequence"/>
</dbReference>
<comment type="similarity">
    <text evidence="1">Belongs to the RdRP family.</text>
</comment>
<dbReference type="GO" id="GO:0030422">
    <property type="term" value="P:siRNA processing"/>
    <property type="evidence" value="ECO:0007669"/>
    <property type="project" value="TreeGrafter"/>
</dbReference>
<comment type="catalytic activity">
    <reaction evidence="1">
        <text>RNA(n) + a ribonucleoside 5'-triphosphate = RNA(n+1) + diphosphate</text>
        <dbReference type="Rhea" id="RHEA:21248"/>
        <dbReference type="Rhea" id="RHEA-COMP:14527"/>
        <dbReference type="Rhea" id="RHEA-COMP:17342"/>
        <dbReference type="ChEBI" id="CHEBI:33019"/>
        <dbReference type="ChEBI" id="CHEBI:61557"/>
        <dbReference type="ChEBI" id="CHEBI:140395"/>
        <dbReference type="EC" id="2.7.7.48"/>
    </reaction>
</comment>
<dbReference type="PANTHER" id="PTHR23079:SF55">
    <property type="entry name" value="RNA-DIRECTED RNA POLYMERASE"/>
    <property type="match status" value="1"/>
</dbReference>
<dbReference type="InterPro" id="IPR057596">
    <property type="entry name" value="RDRP_core"/>
</dbReference>
<reference evidence="4 5" key="1">
    <citation type="journal article" date="2012" name="Science">
        <title>The Paleozoic origin of enzymatic lignin decomposition reconstructed from 31 fungal genomes.</title>
        <authorList>
            <person name="Floudas D."/>
            <person name="Binder M."/>
            <person name="Riley R."/>
            <person name="Barry K."/>
            <person name="Blanchette R.A."/>
            <person name="Henrissat B."/>
            <person name="Martinez A.T."/>
            <person name="Otillar R."/>
            <person name="Spatafora J.W."/>
            <person name="Yadav J.S."/>
            <person name="Aerts A."/>
            <person name="Benoit I."/>
            <person name="Boyd A."/>
            <person name="Carlson A."/>
            <person name="Copeland A."/>
            <person name="Coutinho P.M."/>
            <person name="de Vries R.P."/>
            <person name="Ferreira P."/>
            <person name="Findley K."/>
            <person name="Foster B."/>
            <person name="Gaskell J."/>
            <person name="Glotzer D."/>
            <person name="Gorecki P."/>
            <person name="Heitman J."/>
            <person name="Hesse C."/>
            <person name="Hori C."/>
            <person name="Igarashi K."/>
            <person name="Jurgens J.A."/>
            <person name="Kallen N."/>
            <person name="Kersten P."/>
            <person name="Kohler A."/>
            <person name="Kuees U."/>
            <person name="Kumar T.K.A."/>
            <person name="Kuo A."/>
            <person name="LaButti K."/>
            <person name="Larrondo L.F."/>
            <person name="Lindquist E."/>
            <person name="Ling A."/>
            <person name="Lombard V."/>
            <person name="Lucas S."/>
            <person name="Lundell T."/>
            <person name="Martin R."/>
            <person name="McLaughlin D.J."/>
            <person name="Morgenstern I."/>
            <person name="Morin E."/>
            <person name="Murat C."/>
            <person name="Nagy L.G."/>
            <person name="Nolan M."/>
            <person name="Ohm R.A."/>
            <person name="Patyshakuliyeva A."/>
            <person name="Rokas A."/>
            <person name="Ruiz-Duenas F.J."/>
            <person name="Sabat G."/>
            <person name="Salamov A."/>
            <person name="Samejima M."/>
            <person name="Schmutz J."/>
            <person name="Slot J.C."/>
            <person name="St John F."/>
            <person name="Stenlid J."/>
            <person name="Sun H."/>
            <person name="Sun S."/>
            <person name="Syed K."/>
            <person name="Tsang A."/>
            <person name="Wiebenga A."/>
            <person name="Young D."/>
            <person name="Pisabarro A."/>
            <person name="Eastwood D.C."/>
            <person name="Martin F."/>
            <person name="Cullen D."/>
            <person name="Grigoriev I.V."/>
            <person name="Hibbett D.S."/>
        </authorList>
    </citation>
    <scope>NUCLEOTIDE SEQUENCE</scope>
    <source>
        <strain evidence="5">FP-58527</strain>
    </source>
</reference>
<dbReference type="GO" id="GO:0003968">
    <property type="term" value="F:RNA-directed RNA polymerase activity"/>
    <property type="evidence" value="ECO:0007669"/>
    <property type="project" value="UniProtKB-KW"/>
</dbReference>
<dbReference type="GO" id="GO:0031380">
    <property type="term" value="C:nuclear RNA-directed RNA polymerase complex"/>
    <property type="evidence" value="ECO:0007669"/>
    <property type="project" value="TreeGrafter"/>
</dbReference>
<protein>
    <recommendedName>
        <fullName evidence="1">RNA-dependent RNA polymerase</fullName>
        <ecNumber evidence="1">2.7.7.48</ecNumber>
    </recommendedName>
</protein>
<evidence type="ECO:0000259" key="3">
    <source>
        <dbReference type="Pfam" id="PF05183"/>
    </source>
</evidence>
<dbReference type="OrthoDB" id="6513042at2759"/>
<name>S8ECB1_FOMSC</name>
<dbReference type="EMBL" id="KE504136">
    <property type="protein sequence ID" value="EPT02223.1"/>
    <property type="molecule type" value="Genomic_DNA"/>
</dbReference>
<accession>S8ECB1</accession>
<keyword evidence="1" id="KW-0696">RNA-directed RNA polymerase</keyword>
<dbReference type="EC" id="2.7.7.48" evidence="1"/>